<dbReference type="EMBL" id="JACSQV010000002">
    <property type="protein sequence ID" value="MBD7917212.1"/>
    <property type="molecule type" value="Genomic_DNA"/>
</dbReference>
<evidence type="ECO:0000313" key="2">
    <source>
        <dbReference type="Proteomes" id="UP000604241"/>
    </source>
</evidence>
<comment type="caution">
    <text evidence="1">The sequence shown here is derived from an EMBL/GenBank/DDBJ whole genome shotgun (WGS) entry which is preliminary data.</text>
</comment>
<dbReference type="Pfam" id="PF13692">
    <property type="entry name" value="Glyco_trans_1_4"/>
    <property type="match status" value="1"/>
</dbReference>
<protein>
    <submittedName>
        <fullName evidence="1">Glycosyltransferase</fullName>
    </submittedName>
</protein>
<sequence length="368" mass="40976">MILSTADFHSAVWTNKQYLAAELAPHMPVTYIESFGLRRPQAHVSDVRRIINRFRRRDSNTESTTPDGISVVKPIIVPYHDNALARQLNRRLVARIGIPHQAQVLWTFSPLTYGLDEGFDHVVYHSVDLIHEQPLMPRSAILDAERRMLDRADVVIASSIGVRDHLVRLGRVDTQLWQNVADVTVFLRDGTERTPRAVFAGNLTPSKVDFSLIRAVADAGVDVVLAGPLSIDGTNARRDIDQLLAHRHVDYVGNLATGSLADLFSTCQVGLIPYQINDYTAGVFPLKVFEYLASGMSVVSTRLPSMSTTTPPDVLLSDPHDFASTVVSQIVDTELRSEDVQRRHALATANSWTRRGREARDLLEELTS</sequence>
<gene>
    <name evidence="1" type="ORF">H9657_02835</name>
</gene>
<name>A0ABR8Q9V3_9CELL</name>
<keyword evidence="2" id="KW-1185">Reference proteome</keyword>
<organism evidence="1 2">
    <name type="scientific">Cellulomonas avistercoris</name>
    <dbReference type="NCBI Taxonomy" id="2762242"/>
    <lineage>
        <taxon>Bacteria</taxon>
        <taxon>Bacillati</taxon>
        <taxon>Actinomycetota</taxon>
        <taxon>Actinomycetes</taxon>
        <taxon>Micrococcales</taxon>
        <taxon>Cellulomonadaceae</taxon>
        <taxon>Cellulomonas</taxon>
    </lineage>
</organism>
<evidence type="ECO:0000313" key="1">
    <source>
        <dbReference type="EMBL" id="MBD7917212.1"/>
    </source>
</evidence>
<dbReference type="SUPFAM" id="SSF53756">
    <property type="entry name" value="UDP-Glycosyltransferase/glycogen phosphorylase"/>
    <property type="match status" value="1"/>
</dbReference>
<reference evidence="1 2" key="1">
    <citation type="submission" date="2020-08" db="EMBL/GenBank/DDBJ databases">
        <title>A Genomic Blueprint of the Chicken Gut Microbiome.</title>
        <authorList>
            <person name="Gilroy R."/>
            <person name="Ravi A."/>
            <person name="Getino M."/>
            <person name="Pursley I."/>
            <person name="Horton D.L."/>
            <person name="Alikhan N.-F."/>
            <person name="Baker D."/>
            <person name="Gharbi K."/>
            <person name="Hall N."/>
            <person name="Watson M."/>
            <person name="Adriaenssens E.M."/>
            <person name="Foster-Nyarko E."/>
            <person name="Jarju S."/>
            <person name="Secka A."/>
            <person name="Antonio M."/>
            <person name="Oren A."/>
            <person name="Chaudhuri R."/>
            <person name="La Ragione R.M."/>
            <person name="Hildebrand F."/>
            <person name="Pallen M.J."/>
        </authorList>
    </citation>
    <scope>NUCLEOTIDE SEQUENCE [LARGE SCALE GENOMIC DNA]</scope>
    <source>
        <strain evidence="1 2">Sa3CUA2</strain>
    </source>
</reference>
<dbReference type="RefSeq" id="WP_191780148.1">
    <property type="nucleotide sequence ID" value="NZ_JACSQV010000002.1"/>
</dbReference>
<dbReference type="Gene3D" id="3.40.50.2000">
    <property type="entry name" value="Glycogen Phosphorylase B"/>
    <property type="match status" value="1"/>
</dbReference>
<dbReference type="Proteomes" id="UP000604241">
    <property type="component" value="Unassembled WGS sequence"/>
</dbReference>
<accession>A0ABR8Q9V3</accession>
<proteinExistence type="predicted"/>